<dbReference type="Proteomes" id="UP000075243">
    <property type="component" value="Chromosome 3"/>
</dbReference>
<accession>A0A151TRV2</accession>
<protein>
    <submittedName>
        <fullName evidence="2">Retrovirus-related Pol polyprotein from transposon TNT 1-94</fullName>
    </submittedName>
</protein>
<feature type="domain" description="Reverse transcriptase Ty1/copia-type" evidence="1">
    <location>
        <begin position="21"/>
        <end position="138"/>
    </location>
</feature>
<dbReference type="AlphaFoldDB" id="A0A151TRV2"/>
<proteinExistence type="predicted"/>
<evidence type="ECO:0000259" key="1">
    <source>
        <dbReference type="Pfam" id="PF07727"/>
    </source>
</evidence>
<name>A0A151TRV2_CAJCA</name>
<feature type="non-terminal residue" evidence="2">
    <location>
        <position position="1"/>
    </location>
</feature>
<organism evidence="2 3">
    <name type="scientific">Cajanus cajan</name>
    <name type="common">Pigeon pea</name>
    <name type="synonym">Cajanus indicus</name>
    <dbReference type="NCBI Taxonomy" id="3821"/>
    <lineage>
        <taxon>Eukaryota</taxon>
        <taxon>Viridiplantae</taxon>
        <taxon>Streptophyta</taxon>
        <taxon>Embryophyta</taxon>
        <taxon>Tracheophyta</taxon>
        <taxon>Spermatophyta</taxon>
        <taxon>Magnoliopsida</taxon>
        <taxon>eudicotyledons</taxon>
        <taxon>Gunneridae</taxon>
        <taxon>Pentapetalae</taxon>
        <taxon>rosids</taxon>
        <taxon>fabids</taxon>
        <taxon>Fabales</taxon>
        <taxon>Fabaceae</taxon>
        <taxon>Papilionoideae</taxon>
        <taxon>50 kb inversion clade</taxon>
        <taxon>NPAAA clade</taxon>
        <taxon>indigoferoid/millettioid clade</taxon>
        <taxon>Phaseoleae</taxon>
        <taxon>Cajanus</taxon>
    </lineage>
</organism>
<dbReference type="Pfam" id="PF07727">
    <property type="entry name" value="RVT_2"/>
    <property type="match status" value="1"/>
</dbReference>
<dbReference type="EMBL" id="CM003605">
    <property type="protein sequence ID" value="KYP69798.1"/>
    <property type="molecule type" value="Genomic_DNA"/>
</dbReference>
<evidence type="ECO:0000313" key="3">
    <source>
        <dbReference type="Proteomes" id="UP000075243"/>
    </source>
</evidence>
<gene>
    <name evidence="2" type="ORF">KK1_009003</name>
</gene>
<reference evidence="2 3" key="1">
    <citation type="journal article" date="2012" name="Nat. Biotechnol.">
        <title>Draft genome sequence of pigeonpea (Cajanus cajan), an orphan legume crop of resource-poor farmers.</title>
        <authorList>
            <person name="Varshney R.K."/>
            <person name="Chen W."/>
            <person name="Li Y."/>
            <person name="Bharti A.K."/>
            <person name="Saxena R.K."/>
            <person name="Schlueter J.A."/>
            <person name="Donoghue M.T."/>
            <person name="Azam S."/>
            <person name="Fan G."/>
            <person name="Whaley A.M."/>
            <person name="Farmer A.D."/>
            <person name="Sheridan J."/>
            <person name="Iwata A."/>
            <person name="Tuteja R."/>
            <person name="Penmetsa R.V."/>
            <person name="Wu W."/>
            <person name="Upadhyaya H.D."/>
            <person name="Yang S.P."/>
            <person name="Shah T."/>
            <person name="Saxena K.B."/>
            <person name="Michael T."/>
            <person name="McCombie W.R."/>
            <person name="Yang B."/>
            <person name="Zhang G."/>
            <person name="Yang H."/>
            <person name="Wang J."/>
            <person name="Spillane C."/>
            <person name="Cook D.R."/>
            <person name="May G.D."/>
            <person name="Xu X."/>
            <person name="Jackson S.A."/>
        </authorList>
    </citation>
    <scope>NUCLEOTIDE SEQUENCE [LARGE SCALE GENOMIC DNA]</scope>
    <source>
        <strain evidence="3">cv. Asha</strain>
    </source>
</reference>
<dbReference type="InterPro" id="IPR013103">
    <property type="entry name" value="RVT_2"/>
</dbReference>
<sequence>ALMDPRWITTMNEEMKSLLENNTWELVTCPSKKKTIGCRWIYYIINKCKAYGTIECFKARLVAKGYTQTYGINYTKTFALVAKINTNRVLLSLVANLDWSLQQFDVNNVFLHGELFEEVYIDLPLRCKIPEECNKKVCGFARGNWCVILSTSQYTC</sequence>
<keyword evidence="3" id="KW-1185">Reference proteome</keyword>
<dbReference type="Gramene" id="C.cajan_08746.t">
    <property type="protein sequence ID" value="C.cajan_08746.t.cds1"/>
    <property type="gene ID" value="C.cajan_08746"/>
</dbReference>
<evidence type="ECO:0000313" key="2">
    <source>
        <dbReference type="EMBL" id="KYP69798.1"/>
    </source>
</evidence>